<name>L0B364_THEEQ</name>
<evidence type="ECO:0000256" key="1">
    <source>
        <dbReference type="SAM" id="Coils"/>
    </source>
</evidence>
<evidence type="ECO:0000313" key="4">
    <source>
        <dbReference type="Proteomes" id="UP000031512"/>
    </source>
</evidence>
<dbReference type="RefSeq" id="XP_004831332.1">
    <property type="nucleotide sequence ID" value="XM_004831275.1"/>
</dbReference>
<dbReference type="AlphaFoldDB" id="L0B364"/>
<sequence>MAYCQLNLWLKVSKLNISRSKYTVSRSIYRLKCFVLESILDSFLFRKIFRSQVQATFREAVEGQNGALVILDWYIPNKLVKICSECGHFIPKTGGYTTNPMEVGGTHQVQESAVETDAPIGDANSSVRSSHSSSKLVALKTTISCPTLYDRDISSVSLLEGVIAELNEQLTSEENQLMNESVLKRESLSHKTFELTNAKVARGVVIIIGDMNVSYNVSFQQTSCNCANKCDNMDKKCEVCMKDYVGLNAEPPTIIATKCLIKDLLRLGFICINIHLNINLGMASEAYPGLIGLRSFPISLYSNVLVDLDCVLNRISERFPTSPLSFISVGFGANILMEYISLASSHRSFKTAPDMDQDANPSNLHSMFSKMNSTQNPQVGKLASLGEMRTNNTLTFNLNLKPETSDSNPSEFDKLQHFLQINDPVNTTDSNDIHIKDGFYMSKIVPDKKYSFLSNADPPNVPMQSDDYKTQDGSANGDISDRKNMNNTDDNMGNEDNKEFTVGTRVIFPHPLSCELSFNIKNISSVVCINLNLREHDNVLYNFTKINDYEDSCPYRKLCTSSLSSNLLQLLNQIKYTRKSSSTKRDQKLSCGHYGKEKNSGNLKKLFNRSGTRSATNKDSGALSIVEQTITRLHREYHNSYREMKKNTLTFINYGSMLFESMGIRSCADFKISILMTLKQRIEGLTQDIRGKSRITEIPIYNYTNRKISTCLRLGRTSFDSNRDRFIANIKRFPDYKISRYINGLINREYARNISNIKKNLECVSIPTLFLYSLDTSLFGWKDIDIFDVIKLVLYGDDHYNIYRNPNFVYYVCQSGGYSTFLTGLHPFPWFIGPTIEFLEEMTTKSFTF</sequence>
<dbReference type="InterPro" id="IPR050960">
    <property type="entry name" value="AB_hydrolase_4_sf"/>
</dbReference>
<dbReference type="PANTHER" id="PTHR10794:SF63">
    <property type="entry name" value="ALPHA_BETA HYDROLASE 1, ISOFORM A"/>
    <property type="match status" value="1"/>
</dbReference>
<dbReference type="VEuPathDB" id="PiroplasmaDB:BEWA_010830"/>
<protein>
    <submittedName>
        <fullName evidence="3">Uncharacterized protein</fullName>
    </submittedName>
</protein>
<gene>
    <name evidence="3" type="ORF">BEWA_010830</name>
</gene>
<organism evidence="3 4">
    <name type="scientific">Theileria equi strain WA</name>
    <dbReference type="NCBI Taxonomy" id="1537102"/>
    <lineage>
        <taxon>Eukaryota</taxon>
        <taxon>Sar</taxon>
        <taxon>Alveolata</taxon>
        <taxon>Apicomplexa</taxon>
        <taxon>Aconoidasida</taxon>
        <taxon>Piroplasmida</taxon>
        <taxon>Theileriidae</taxon>
        <taxon>Theileria</taxon>
    </lineage>
</organism>
<dbReference type="GeneID" id="15805582"/>
<dbReference type="Proteomes" id="UP000031512">
    <property type="component" value="Chromosome 3"/>
</dbReference>
<feature type="coiled-coil region" evidence="1">
    <location>
        <begin position="156"/>
        <end position="183"/>
    </location>
</feature>
<dbReference type="GO" id="GO:0047372">
    <property type="term" value="F:monoacylglycerol lipase activity"/>
    <property type="evidence" value="ECO:0007669"/>
    <property type="project" value="TreeGrafter"/>
</dbReference>
<proteinExistence type="predicted"/>
<dbReference type="KEGG" id="beq:BEWA_010830"/>
<dbReference type="PANTHER" id="PTHR10794">
    <property type="entry name" value="ABHYDROLASE DOMAIN-CONTAINING PROTEIN"/>
    <property type="match status" value="1"/>
</dbReference>
<dbReference type="OrthoDB" id="361142at2759"/>
<reference evidence="3 4" key="1">
    <citation type="journal article" date="2012" name="BMC Genomics">
        <title>Comparative genomic analysis and phylogenetic position of Theileria equi.</title>
        <authorList>
            <person name="Kappmeyer L.S."/>
            <person name="Thiagarajan M."/>
            <person name="Herndon D.R."/>
            <person name="Ramsay J.D."/>
            <person name="Caler E."/>
            <person name="Djikeng A."/>
            <person name="Gillespie J.J."/>
            <person name="Lau A.O."/>
            <person name="Roalson E.H."/>
            <person name="Silva J.C."/>
            <person name="Silva M.G."/>
            <person name="Suarez C.E."/>
            <person name="Ueti M.W."/>
            <person name="Nene V.M."/>
            <person name="Mealey R.H."/>
            <person name="Knowles D.P."/>
            <person name="Brayton K.A."/>
        </authorList>
    </citation>
    <scope>NUCLEOTIDE SEQUENCE [LARGE SCALE GENOMIC DNA]</scope>
    <source>
        <strain evidence="3 4">WA</strain>
    </source>
</reference>
<dbReference type="GO" id="GO:0034338">
    <property type="term" value="F:short-chain carboxylesterase activity"/>
    <property type="evidence" value="ECO:0007669"/>
    <property type="project" value="TreeGrafter"/>
</dbReference>
<feature type="region of interest" description="Disordered" evidence="2">
    <location>
        <begin position="455"/>
        <end position="496"/>
    </location>
</feature>
<evidence type="ECO:0000313" key="3">
    <source>
        <dbReference type="EMBL" id="AFZ81666.1"/>
    </source>
</evidence>
<dbReference type="eggNOG" id="ENOG502S64I">
    <property type="taxonomic scope" value="Eukaryota"/>
</dbReference>
<keyword evidence="1" id="KW-0175">Coiled coil</keyword>
<dbReference type="EMBL" id="CP001670">
    <property type="protein sequence ID" value="AFZ81666.1"/>
    <property type="molecule type" value="Genomic_DNA"/>
</dbReference>
<keyword evidence="4" id="KW-1185">Reference proteome</keyword>
<accession>L0B364</accession>
<evidence type="ECO:0000256" key="2">
    <source>
        <dbReference type="SAM" id="MobiDB-lite"/>
    </source>
</evidence>